<evidence type="ECO:0000313" key="3">
    <source>
        <dbReference type="Proteomes" id="UP000735302"/>
    </source>
</evidence>
<dbReference type="AlphaFoldDB" id="A0AAV4BBX6"/>
<dbReference type="Proteomes" id="UP000735302">
    <property type="component" value="Unassembled WGS sequence"/>
</dbReference>
<reference evidence="2 3" key="1">
    <citation type="journal article" date="2021" name="Elife">
        <title>Chloroplast acquisition without the gene transfer in kleptoplastic sea slugs, Plakobranchus ocellatus.</title>
        <authorList>
            <person name="Maeda T."/>
            <person name="Takahashi S."/>
            <person name="Yoshida T."/>
            <person name="Shimamura S."/>
            <person name="Takaki Y."/>
            <person name="Nagai Y."/>
            <person name="Toyoda A."/>
            <person name="Suzuki Y."/>
            <person name="Arimoto A."/>
            <person name="Ishii H."/>
            <person name="Satoh N."/>
            <person name="Nishiyama T."/>
            <person name="Hasebe M."/>
            <person name="Maruyama T."/>
            <person name="Minagawa J."/>
            <person name="Obokata J."/>
            <person name="Shigenobu S."/>
        </authorList>
    </citation>
    <scope>NUCLEOTIDE SEQUENCE [LARGE SCALE GENOMIC DNA]</scope>
</reference>
<protein>
    <submittedName>
        <fullName evidence="2">Uncharacterized protein</fullName>
    </submittedName>
</protein>
<accession>A0AAV4BBX6</accession>
<keyword evidence="3" id="KW-1185">Reference proteome</keyword>
<organism evidence="2 3">
    <name type="scientific">Plakobranchus ocellatus</name>
    <dbReference type="NCBI Taxonomy" id="259542"/>
    <lineage>
        <taxon>Eukaryota</taxon>
        <taxon>Metazoa</taxon>
        <taxon>Spiralia</taxon>
        <taxon>Lophotrochozoa</taxon>
        <taxon>Mollusca</taxon>
        <taxon>Gastropoda</taxon>
        <taxon>Heterobranchia</taxon>
        <taxon>Euthyneura</taxon>
        <taxon>Panpulmonata</taxon>
        <taxon>Sacoglossa</taxon>
        <taxon>Placobranchoidea</taxon>
        <taxon>Plakobranchidae</taxon>
        <taxon>Plakobranchus</taxon>
    </lineage>
</organism>
<proteinExistence type="predicted"/>
<gene>
    <name evidence="2" type="ORF">PoB_004736600</name>
</gene>
<feature type="region of interest" description="Disordered" evidence="1">
    <location>
        <begin position="56"/>
        <end position="96"/>
    </location>
</feature>
<name>A0AAV4BBX6_9GAST</name>
<comment type="caution">
    <text evidence="2">The sequence shown here is derived from an EMBL/GenBank/DDBJ whole genome shotgun (WGS) entry which is preliminary data.</text>
</comment>
<dbReference type="EMBL" id="BLXT01005208">
    <property type="protein sequence ID" value="GFO20861.1"/>
    <property type="molecule type" value="Genomic_DNA"/>
</dbReference>
<evidence type="ECO:0000313" key="2">
    <source>
        <dbReference type="EMBL" id="GFO20861.1"/>
    </source>
</evidence>
<evidence type="ECO:0000256" key="1">
    <source>
        <dbReference type="SAM" id="MobiDB-lite"/>
    </source>
</evidence>
<sequence length="96" mass="10353">MRRLCNEMKALCMPDAICNVIVWSMGGARGPEDPDKFVMISTTTTRVQALRETATRPLRLPTVEGSGGVDQLPTRGSGDTRGVGLTARRGTRTASF</sequence>